<reference evidence="1 2" key="1">
    <citation type="submission" date="2018-07" db="EMBL/GenBank/DDBJ databases">
        <title>Halomonas rutogse sp. nov., isolated from Lake TangqianCo on Tibetan Plateau.</title>
        <authorList>
            <person name="Lu H."/>
            <person name="Xing P."/>
            <person name="Wu Q."/>
        </authorList>
    </citation>
    <scope>NUCLEOTIDE SEQUENCE [LARGE SCALE GENOMIC DNA]</scope>
    <source>
        <strain evidence="1 2">TQ8S</strain>
    </source>
</reference>
<organism evidence="1 2">
    <name type="scientific">Vreelandella rituensis</name>
    <dbReference type="NCBI Taxonomy" id="2282306"/>
    <lineage>
        <taxon>Bacteria</taxon>
        <taxon>Pseudomonadati</taxon>
        <taxon>Pseudomonadota</taxon>
        <taxon>Gammaproteobacteria</taxon>
        <taxon>Oceanospirillales</taxon>
        <taxon>Halomonadaceae</taxon>
        <taxon>Vreelandella</taxon>
    </lineage>
</organism>
<name>A0A368TNG9_9GAMM</name>
<comment type="caution">
    <text evidence="1">The sequence shown here is derived from an EMBL/GenBank/DDBJ whole genome shotgun (WGS) entry which is preliminary data.</text>
</comment>
<proteinExistence type="predicted"/>
<keyword evidence="2" id="KW-1185">Reference proteome</keyword>
<accession>A0A368TNG9</accession>
<sequence>MKRELNAMQAFWLGHLYHASVMEMPLNLYAKHQGLTLADLLIREKRLTVRGLPVPKRHRLAQFIEVAVAP</sequence>
<evidence type="ECO:0000313" key="2">
    <source>
        <dbReference type="Proteomes" id="UP000253204"/>
    </source>
</evidence>
<dbReference type="AlphaFoldDB" id="A0A368TNG9"/>
<evidence type="ECO:0000313" key="1">
    <source>
        <dbReference type="EMBL" id="RCV85856.1"/>
    </source>
</evidence>
<dbReference type="EMBL" id="QPIJ01000090">
    <property type="protein sequence ID" value="RCV85856.1"/>
    <property type="molecule type" value="Genomic_DNA"/>
</dbReference>
<protein>
    <submittedName>
        <fullName evidence="1">Uncharacterized protein</fullName>
    </submittedName>
</protein>
<dbReference type="Proteomes" id="UP000253204">
    <property type="component" value="Unassembled WGS sequence"/>
</dbReference>
<dbReference type="OrthoDB" id="6171052at2"/>
<dbReference type="RefSeq" id="WP_114488615.1">
    <property type="nucleotide sequence ID" value="NZ_CBCSHM010000106.1"/>
</dbReference>
<gene>
    <name evidence="1" type="ORF">DU506_19960</name>
</gene>